<dbReference type="InterPro" id="IPR029066">
    <property type="entry name" value="PLP-binding_barrel"/>
</dbReference>
<evidence type="ECO:0000256" key="2">
    <source>
        <dbReference type="ARBA" id="ARBA00022898"/>
    </source>
</evidence>
<evidence type="ECO:0000256" key="1">
    <source>
        <dbReference type="ARBA" id="ARBA00001933"/>
    </source>
</evidence>
<name>A0ABQ6R800_9STAP</name>
<dbReference type="Pfam" id="PF00842">
    <property type="entry name" value="Ala_racemase_C"/>
    <property type="match status" value="1"/>
</dbReference>
<keyword evidence="3 4" id="KW-0413">Isomerase</keyword>
<dbReference type="PRINTS" id="PR00992">
    <property type="entry name" value="ALARACEMASE"/>
</dbReference>
<keyword evidence="2 4" id="KW-0663">Pyridoxal phosphate</keyword>
<comment type="catalytic activity">
    <reaction evidence="4">
        <text>L-alanine = D-alanine</text>
        <dbReference type="Rhea" id="RHEA:20249"/>
        <dbReference type="ChEBI" id="CHEBI:57416"/>
        <dbReference type="ChEBI" id="CHEBI:57972"/>
        <dbReference type="EC" id="5.1.1.1"/>
    </reaction>
</comment>
<dbReference type="HAMAP" id="MF_01201">
    <property type="entry name" value="Ala_racemase"/>
    <property type="match status" value="1"/>
</dbReference>
<protein>
    <recommendedName>
        <fullName evidence="4">Alanine racemase</fullName>
        <ecNumber evidence="4">5.1.1.1</ecNumber>
    </recommendedName>
</protein>
<gene>
    <name evidence="6" type="primary">alr</name>
    <name evidence="6" type="ORF">ERX35_006540</name>
</gene>
<comment type="caution">
    <text evidence="6">The sequence shown here is derived from an EMBL/GenBank/DDBJ whole genome shotgun (WGS) entry which is preliminary data.</text>
</comment>
<accession>A0ABQ6R800</accession>
<dbReference type="InterPro" id="IPR000821">
    <property type="entry name" value="Ala_racemase"/>
</dbReference>
<dbReference type="SMART" id="SM01005">
    <property type="entry name" value="Ala_racemase_C"/>
    <property type="match status" value="1"/>
</dbReference>
<feature type="active site" description="Proton acceptor; specific for D-alanine" evidence="4">
    <location>
        <position position="39"/>
    </location>
</feature>
<comment type="similarity">
    <text evidence="4">Belongs to the alanine racemase family.</text>
</comment>
<proteinExistence type="inferred from homology"/>
<organism evidence="6 7">
    <name type="scientific">Macrococcus equipercicus</name>
    <dbReference type="NCBI Taxonomy" id="69967"/>
    <lineage>
        <taxon>Bacteria</taxon>
        <taxon>Bacillati</taxon>
        <taxon>Bacillota</taxon>
        <taxon>Bacilli</taxon>
        <taxon>Bacillales</taxon>
        <taxon>Staphylococcaceae</taxon>
        <taxon>Macrococcus</taxon>
    </lineage>
</organism>
<dbReference type="SUPFAM" id="SSF51419">
    <property type="entry name" value="PLP-binding barrel"/>
    <property type="match status" value="1"/>
</dbReference>
<dbReference type="NCBIfam" id="TIGR00492">
    <property type="entry name" value="alr"/>
    <property type="match status" value="1"/>
</dbReference>
<dbReference type="EMBL" id="SCWC02000004">
    <property type="protein sequence ID" value="KAA1039226.1"/>
    <property type="molecule type" value="Genomic_DNA"/>
</dbReference>
<dbReference type="Gene3D" id="3.20.20.10">
    <property type="entry name" value="Alanine racemase"/>
    <property type="match status" value="1"/>
</dbReference>
<feature type="domain" description="Alanine racemase C-terminal" evidence="5">
    <location>
        <begin position="243"/>
        <end position="368"/>
    </location>
</feature>
<dbReference type="Pfam" id="PF01168">
    <property type="entry name" value="Ala_racemase_N"/>
    <property type="match status" value="1"/>
</dbReference>
<dbReference type="SUPFAM" id="SSF50621">
    <property type="entry name" value="Alanine racemase C-terminal domain-like"/>
    <property type="match status" value="1"/>
</dbReference>
<dbReference type="PROSITE" id="PS00395">
    <property type="entry name" value="ALANINE_RACEMASE"/>
    <property type="match status" value="1"/>
</dbReference>
<feature type="modified residue" description="N6-(pyridoxal phosphate)lysine" evidence="4">
    <location>
        <position position="39"/>
    </location>
</feature>
<dbReference type="InterPro" id="IPR001608">
    <property type="entry name" value="Ala_racemase_N"/>
</dbReference>
<dbReference type="InterPro" id="IPR009006">
    <property type="entry name" value="Ala_racemase/Decarboxylase_C"/>
</dbReference>
<evidence type="ECO:0000256" key="4">
    <source>
        <dbReference type="HAMAP-Rule" id="MF_01201"/>
    </source>
</evidence>
<dbReference type="CDD" id="cd00430">
    <property type="entry name" value="PLPDE_III_AR"/>
    <property type="match status" value="1"/>
</dbReference>
<comment type="function">
    <text evidence="4">Catalyzes the interconversion of L-alanine and D-alanine. May also act on other amino acids.</text>
</comment>
<dbReference type="Gene3D" id="2.40.37.10">
    <property type="entry name" value="Lyase, Ornithine Decarboxylase, Chain A, domain 1"/>
    <property type="match status" value="1"/>
</dbReference>
<dbReference type="InterPro" id="IPR020622">
    <property type="entry name" value="Ala_racemase_pyridoxalP-BS"/>
</dbReference>
<dbReference type="GO" id="GO:0008784">
    <property type="term" value="F:alanine racemase activity"/>
    <property type="evidence" value="ECO:0007669"/>
    <property type="project" value="UniProtKB-EC"/>
</dbReference>
<feature type="binding site" evidence="4">
    <location>
        <position position="138"/>
    </location>
    <ligand>
        <name>substrate</name>
    </ligand>
</feature>
<comment type="pathway">
    <text evidence="4">Amino-acid biosynthesis; D-alanine biosynthesis; D-alanine from L-alanine: step 1/1.</text>
</comment>
<evidence type="ECO:0000256" key="3">
    <source>
        <dbReference type="ARBA" id="ARBA00023235"/>
    </source>
</evidence>
<sequence>MTTKYYRPSYINVDLDAISHNFNAVQRLHPHKTVIAVVKANAYGLGAVQVAGHLMDNGAEFFAVATLDEAIELRMHGIKAKLLILGIIEPEDINKALRHRVALTVPGIDWLNEALSYLKEDSDKSLWLHVKVDTGMNRIGIRDVEEYRAVTEVVRQHPGLVFEGVFTHFSSADVDNSLTAEAYDRFLAVISEDRPEFIHCQNSAAALRYDMSECTALRFGISMYGYYPSPFIQEQAPLKLKPAMQLVSTVNFVKELAAGDSVSYGAVYTAAADAKVATLPLGYADGFLRSMEGYAVNINGADCRIVGRICMDQLMVVVDDSVRVGDKVILIHNKRKSGQSLEQAAEQQQSINYEVLCNLSRRLPRIYHTSGEQTVYNELLK</sequence>
<evidence type="ECO:0000259" key="5">
    <source>
        <dbReference type="SMART" id="SM01005"/>
    </source>
</evidence>
<feature type="active site" description="Proton acceptor; specific for L-alanine" evidence="4">
    <location>
        <position position="264"/>
    </location>
</feature>
<dbReference type="PANTHER" id="PTHR30511:SF0">
    <property type="entry name" value="ALANINE RACEMASE, CATABOLIC-RELATED"/>
    <property type="match status" value="1"/>
</dbReference>
<dbReference type="Proteomes" id="UP000295735">
    <property type="component" value="Unassembled WGS sequence"/>
</dbReference>
<keyword evidence="7" id="KW-1185">Reference proteome</keyword>
<feature type="binding site" evidence="4">
    <location>
        <position position="311"/>
    </location>
    <ligand>
        <name>substrate</name>
    </ligand>
</feature>
<comment type="cofactor">
    <cofactor evidence="1 4">
        <name>pyridoxal 5'-phosphate</name>
        <dbReference type="ChEBI" id="CHEBI:597326"/>
    </cofactor>
</comment>
<reference evidence="6 7" key="1">
    <citation type="submission" date="2019-09" db="EMBL/GenBank/DDBJ databases">
        <authorList>
            <person name="Mazhar S."/>
            <person name="Altermann E."/>
            <person name="Hill C."/>
            <person name="Mcauliffe O."/>
        </authorList>
    </citation>
    <scope>NUCLEOTIDE SEQUENCE [LARGE SCALE GENOMIC DNA]</scope>
    <source>
        <strain evidence="6 7">ATCC 51831</strain>
    </source>
</reference>
<dbReference type="RefSeq" id="WP_149459120.1">
    <property type="nucleotide sequence ID" value="NZ_SCWC02000004.1"/>
</dbReference>
<dbReference type="InterPro" id="IPR011079">
    <property type="entry name" value="Ala_racemase_C"/>
</dbReference>
<evidence type="ECO:0000313" key="6">
    <source>
        <dbReference type="EMBL" id="KAA1039226.1"/>
    </source>
</evidence>
<dbReference type="PANTHER" id="PTHR30511">
    <property type="entry name" value="ALANINE RACEMASE"/>
    <property type="match status" value="1"/>
</dbReference>
<evidence type="ECO:0000313" key="7">
    <source>
        <dbReference type="Proteomes" id="UP000295735"/>
    </source>
</evidence>
<dbReference type="EC" id="5.1.1.1" evidence="4"/>